<name>A0ABP1EB31_9APHY</name>
<gene>
    <name evidence="1" type="ORF">GFSPODELE1_LOCUS10559</name>
</gene>
<proteinExistence type="predicted"/>
<organism evidence="1 2">
    <name type="scientific">Somion occarium</name>
    <dbReference type="NCBI Taxonomy" id="3059160"/>
    <lineage>
        <taxon>Eukaryota</taxon>
        <taxon>Fungi</taxon>
        <taxon>Dikarya</taxon>
        <taxon>Basidiomycota</taxon>
        <taxon>Agaricomycotina</taxon>
        <taxon>Agaricomycetes</taxon>
        <taxon>Polyporales</taxon>
        <taxon>Cerrenaceae</taxon>
        <taxon>Somion</taxon>
    </lineage>
</organism>
<dbReference type="EMBL" id="OZ037952">
    <property type="protein sequence ID" value="CAL1716049.1"/>
    <property type="molecule type" value="Genomic_DNA"/>
</dbReference>
<evidence type="ECO:0000313" key="1">
    <source>
        <dbReference type="EMBL" id="CAL1716049.1"/>
    </source>
</evidence>
<accession>A0ABP1EB31</accession>
<dbReference type="Proteomes" id="UP001497453">
    <property type="component" value="Chromosome 9"/>
</dbReference>
<evidence type="ECO:0000313" key="2">
    <source>
        <dbReference type="Proteomes" id="UP001497453"/>
    </source>
</evidence>
<protein>
    <submittedName>
        <fullName evidence="1">Uncharacterized protein</fullName>
    </submittedName>
</protein>
<sequence length="69" mass="7768">MLMELDNKEEDIVMEDGHVVWTLQPLSTSANSPWTIQSDGSWNIGVVAGRKLIKLIIVQRREMGKSEAD</sequence>
<keyword evidence="2" id="KW-1185">Reference proteome</keyword>
<reference evidence="2" key="1">
    <citation type="submission" date="2024-04" db="EMBL/GenBank/DDBJ databases">
        <authorList>
            <person name="Shaw F."/>
            <person name="Minotto A."/>
        </authorList>
    </citation>
    <scope>NUCLEOTIDE SEQUENCE [LARGE SCALE GENOMIC DNA]</scope>
</reference>